<name>A0A4V1QWV6_9MICO</name>
<accession>A0A4V1QWV6</accession>
<dbReference type="EMBL" id="SDPN01000047">
    <property type="protein sequence ID" value="RXZ67486.1"/>
    <property type="molecule type" value="Genomic_DNA"/>
</dbReference>
<protein>
    <submittedName>
        <fullName evidence="2">Uncharacterized protein</fullName>
    </submittedName>
</protein>
<dbReference type="OrthoDB" id="9151379at2"/>
<evidence type="ECO:0000313" key="3">
    <source>
        <dbReference type="Proteomes" id="UP000293865"/>
    </source>
</evidence>
<dbReference type="RefSeq" id="WP_129522192.1">
    <property type="nucleotide sequence ID" value="NZ_SDPN01000047.1"/>
</dbReference>
<gene>
    <name evidence="2" type="ORF">ESP51_17570</name>
</gene>
<evidence type="ECO:0000256" key="1">
    <source>
        <dbReference type="SAM" id="SignalP"/>
    </source>
</evidence>
<dbReference type="PROSITE" id="PS51257">
    <property type="entry name" value="PROKAR_LIPOPROTEIN"/>
    <property type="match status" value="1"/>
</dbReference>
<dbReference type="Proteomes" id="UP000293865">
    <property type="component" value="Unassembled WGS sequence"/>
</dbReference>
<comment type="caution">
    <text evidence="2">The sequence shown here is derived from an EMBL/GenBank/DDBJ whole genome shotgun (WGS) entry which is preliminary data.</text>
</comment>
<feature type="chain" id="PRO_5039618498" evidence="1">
    <location>
        <begin position="27"/>
        <end position="266"/>
    </location>
</feature>
<proteinExistence type="predicted"/>
<keyword evidence="1" id="KW-0732">Signal</keyword>
<feature type="signal peptide" evidence="1">
    <location>
        <begin position="1"/>
        <end position="26"/>
    </location>
</feature>
<evidence type="ECO:0000313" key="2">
    <source>
        <dbReference type="EMBL" id="RXZ67486.1"/>
    </source>
</evidence>
<reference evidence="2 3" key="1">
    <citation type="submission" date="2019-01" db="EMBL/GenBank/DDBJ databases">
        <title>Agromyces.</title>
        <authorList>
            <person name="Li J."/>
        </authorList>
    </citation>
    <scope>NUCLEOTIDE SEQUENCE [LARGE SCALE GENOMIC DNA]</scope>
    <source>
        <strain evidence="2 3">DSM 15934</strain>
    </source>
</reference>
<organism evidence="2 3">
    <name type="scientific">Agromyces albus</name>
    <dbReference type="NCBI Taxonomy" id="205332"/>
    <lineage>
        <taxon>Bacteria</taxon>
        <taxon>Bacillati</taxon>
        <taxon>Actinomycetota</taxon>
        <taxon>Actinomycetes</taxon>
        <taxon>Micrococcales</taxon>
        <taxon>Microbacteriaceae</taxon>
        <taxon>Agromyces</taxon>
    </lineage>
</organism>
<keyword evidence="3" id="KW-1185">Reference proteome</keyword>
<sequence length="266" mass="28084">MSSTRLRMSGVIALFAAAAALTGCIATPPSPTSLPPLPSLPKSDEPVSLNPADFTTEIDNPYWPMVPGTRWTYVEHDPDGDVTVEVTVTTATKTIANGVEARVVRDTVTRDGELLEDTFDWYAQDAAGTIWYLGEDTAEFEGDEIVSREGSFEAGVDGALPGIALPADPRPGMTYRQEFFAGEAEDNGAVLSVDELVEVPYGQFDGALLTRDTNALEPDVAELKFYAPGVGLALTLDVSGGNGREELISVTTVPDGTGTGPLGSPD</sequence>
<dbReference type="AlphaFoldDB" id="A0A4V1QWV6"/>